<evidence type="ECO:0000256" key="1">
    <source>
        <dbReference type="SAM" id="Phobius"/>
    </source>
</evidence>
<keyword evidence="1" id="KW-1133">Transmembrane helix</keyword>
<dbReference type="AlphaFoldDB" id="X1FRY9"/>
<keyword evidence="1" id="KW-0472">Membrane</keyword>
<feature type="non-terminal residue" evidence="2">
    <location>
        <position position="1"/>
    </location>
</feature>
<feature type="transmembrane region" description="Helical" evidence="1">
    <location>
        <begin position="12"/>
        <end position="33"/>
    </location>
</feature>
<keyword evidence="1" id="KW-0812">Transmembrane</keyword>
<accession>X1FRY9</accession>
<comment type="caution">
    <text evidence="2">The sequence shown here is derived from an EMBL/GenBank/DDBJ whole genome shotgun (WGS) entry which is preliminary data.</text>
</comment>
<evidence type="ECO:0000313" key="2">
    <source>
        <dbReference type="EMBL" id="GAH47752.1"/>
    </source>
</evidence>
<sequence length="207" mass="22124">ELEMVEKRESGTGLVVGGVGGTVVGTVLGLLLASKPAEAAPPEAKWDYLVQCQEAIIALLQQAVDGNATMISLLQQLLVAQGVSPEGVEVTVQTKWVAKEPEVIFDRAITSAATVDADKMVNWTKGKRLVIRVESLLDEDCDIQVVGNITDNYYLATDIPPVETCLAHGHTSIGLAWDDWFPFIGVRITTAIAPTSGLLTVSVVIQE</sequence>
<gene>
    <name evidence="2" type="ORF">S03H2_37163</name>
</gene>
<name>X1FRY9_9ZZZZ</name>
<proteinExistence type="predicted"/>
<dbReference type="EMBL" id="BARU01022846">
    <property type="protein sequence ID" value="GAH47752.1"/>
    <property type="molecule type" value="Genomic_DNA"/>
</dbReference>
<organism evidence="2">
    <name type="scientific">marine sediment metagenome</name>
    <dbReference type="NCBI Taxonomy" id="412755"/>
    <lineage>
        <taxon>unclassified sequences</taxon>
        <taxon>metagenomes</taxon>
        <taxon>ecological metagenomes</taxon>
    </lineage>
</organism>
<reference evidence="2" key="1">
    <citation type="journal article" date="2014" name="Front. Microbiol.">
        <title>High frequency of phylogenetically diverse reductive dehalogenase-homologous genes in deep subseafloor sedimentary metagenomes.</title>
        <authorList>
            <person name="Kawai M."/>
            <person name="Futagami T."/>
            <person name="Toyoda A."/>
            <person name="Takaki Y."/>
            <person name="Nishi S."/>
            <person name="Hori S."/>
            <person name="Arai W."/>
            <person name="Tsubouchi T."/>
            <person name="Morono Y."/>
            <person name="Uchiyama I."/>
            <person name="Ito T."/>
            <person name="Fujiyama A."/>
            <person name="Inagaki F."/>
            <person name="Takami H."/>
        </authorList>
    </citation>
    <scope>NUCLEOTIDE SEQUENCE</scope>
    <source>
        <strain evidence="2">Expedition CK06-06</strain>
    </source>
</reference>
<protein>
    <submittedName>
        <fullName evidence="2">Uncharacterized protein</fullName>
    </submittedName>
</protein>